<comment type="catalytic activity">
    <reaction evidence="2">
        <text>L-glutamyl-[protein] + S-adenosyl-L-methionine = [protein]-L-glutamate 5-O-methyl ester + S-adenosyl-L-homocysteine</text>
        <dbReference type="Rhea" id="RHEA:24452"/>
        <dbReference type="Rhea" id="RHEA-COMP:10208"/>
        <dbReference type="Rhea" id="RHEA-COMP:10311"/>
        <dbReference type="ChEBI" id="CHEBI:29973"/>
        <dbReference type="ChEBI" id="CHEBI:57856"/>
        <dbReference type="ChEBI" id="CHEBI:59789"/>
        <dbReference type="ChEBI" id="CHEBI:82795"/>
        <dbReference type="EC" id="2.1.1.80"/>
    </reaction>
</comment>
<dbReference type="Gene3D" id="3.30.450.20">
    <property type="entry name" value="PAS domain"/>
    <property type="match status" value="4"/>
</dbReference>
<dbReference type="PRINTS" id="PR00996">
    <property type="entry name" value="CHERMTFRASE"/>
</dbReference>
<dbReference type="SUPFAM" id="SSF52738">
    <property type="entry name" value="Methylesterase CheB, C-terminal domain"/>
    <property type="match status" value="1"/>
</dbReference>
<dbReference type="SMART" id="SM00387">
    <property type="entry name" value="HATPase_c"/>
    <property type="match status" value="1"/>
</dbReference>
<dbReference type="InterPro" id="IPR029063">
    <property type="entry name" value="SAM-dependent_MTases_sf"/>
</dbReference>
<dbReference type="Proteomes" id="UP000001822">
    <property type="component" value="Chromosome"/>
</dbReference>
<dbReference type="InterPro" id="IPR013655">
    <property type="entry name" value="PAS_fold_3"/>
</dbReference>
<dbReference type="InterPro" id="IPR022641">
    <property type="entry name" value="CheR_N"/>
</dbReference>
<dbReference type="InterPro" id="IPR050903">
    <property type="entry name" value="Bact_Chemotaxis_MeTrfase"/>
</dbReference>
<dbReference type="Gene3D" id="3.30.565.10">
    <property type="entry name" value="Histidine kinase-like ATPase, C-terminal domain"/>
    <property type="match status" value="1"/>
</dbReference>
<dbReference type="SUPFAM" id="SSF47757">
    <property type="entry name" value="Chemotaxis receptor methyltransferase CheR, N-terminal domain"/>
    <property type="match status" value="1"/>
</dbReference>
<accession>A0A6N4SQ86</accession>
<dbReference type="InterPro" id="IPR035965">
    <property type="entry name" value="PAS-like_dom_sf"/>
</dbReference>
<keyword evidence="5" id="KW-0949">S-adenosyl-L-methionine</keyword>
<dbReference type="NCBIfam" id="TIGR00229">
    <property type="entry name" value="sensory_box"/>
    <property type="match status" value="2"/>
</dbReference>
<protein>
    <submittedName>
        <fullName evidence="13">Chemotaxis response regulator (Methyltransferase)</fullName>
    </submittedName>
</protein>
<dbReference type="Gene3D" id="1.10.287.130">
    <property type="match status" value="1"/>
</dbReference>
<feature type="domain" description="CheR-type methyltransferase" evidence="12">
    <location>
        <begin position="199"/>
        <end position="451"/>
    </location>
</feature>
<keyword evidence="6" id="KW-0378">Hydrolase</keyword>
<dbReference type="InterPro" id="IPR035909">
    <property type="entry name" value="CheB_C"/>
</dbReference>
<dbReference type="GO" id="GO:0005737">
    <property type="term" value="C:cytoplasm"/>
    <property type="evidence" value="ECO:0007669"/>
    <property type="project" value="InterPro"/>
</dbReference>
<feature type="compositionally biased region" description="Low complexity" evidence="7">
    <location>
        <begin position="667"/>
        <end position="688"/>
    </location>
</feature>
<dbReference type="Pfam" id="PF03705">
    <property type="entry name" value="CheR_N"/>
    <property type="match status" value="1"/>
</dbReference>
<evidence type="ECO:0000259" key="10">
    <source>
        <dbReference type="PROSITE" id="PS50113"/>
    </source>
</evidence>
<dbReference type="GO" id="GO:0032259">
    <property type="term" value="P:methylation"/>
    <property type="evidence" value="ECO:0007669"/>
    <property type="project" value="UniProtKB-KW"/>
</dbReference>
<evidence type="ECO:0000313" key="14">
    <source>
        <dbReference type="Proteomes" id="UP000001822"/>
    </source>
</evidence>
<dbReference type="CDD" id="cd16434">
    <property type="entry name" value="CheB-CheR_fusion"/>
    <property type="match status" value="1"/>
</dbReference>
<comment type="catalytic activity">
    <reaction evidence="1">
        <text>ATP + protein L-histidine = ADP + protein N-phospho-L-histidine.</text>
        <dbReference type="EC" id="2.7.13.3"/>
    </reaction>
</comment>
<dbReference type="Gene3D" id="1.10.155.10">
    <property type="entry name" value="Chemotaxis receptor methyltransferase CheR, N-terminal domain"/>
    <property type="match status" value="1"/>
</dbReference>
<feature type="domain" description="CheB-type methylesterase" evidence="11">
    <location>
        <begin position="6"/>
        <end position="196"/>
    </location>
</feature>
<evidence type="ECO:0000313" key="13">
    <source>
        <dbReference type="EMBL" id="ABG58509.1"/>
    </source>
</evidence>
<feature type="active site" evidence="6">
    <location>
        <position position="45"/>
    </location>
</feature>
<dbReference type="InterPro" id="IPR003661">
    <property type="entry name" value="HisK_dim/P_dom"/>
</dbReference>
<dbReference type="GO" id="GO:0000155">
    <property type="term" value="F:phosphorelay sensor kinase activity"/>
    <property type="evidence" value="ECO:0007669"/>
    <property type="project" value="InterPro"/>
</dbReference>
<gene>
    <name evidence="13" type="ordered locus">CHU_1237</name>
</gene>
<dbReference type="SMART" id="SM00388">
    <property type="entry name" value="HisKA"/>
    <property type="match status" value="1"/>
</dbReference>
<evidence type="ECO:0000256" key="1">
    <source>
        <dbReference type="ARBA" id="ARBA00000085"/>
    </source>
</evidence>
<dbReference type="PANTHER" id="PTHR24422">
    <property type="entry name" value="CHEMOTAXIS PROTEIN METHYLTRANSFERASE"/>
    <property type="match status" value="1"/>
</dbReference>
<dbReference type="InterPro" id="IPR000700">
    <property type="entry name" value="PAS-assoc_C"/>
</dbReference>
<organism evidence="13 14">
    <name type="scientific">Cytophaga hutchinsonii (strain ATCC 33406 / DSM 1761 / CIP 103989 / NBRC 15051 / NCIMB 9469 / D465)</name>
    <dbReference type="NCBI Taxonomy" id="269798"/>
    <lineage>
        <taxon>Bacteria</taxon>
        <taxon>Pseudomonadati</taxon>
        <taxon>Bacteroidota</taxon>
        <taxon>Cytophagia</taxon>
        <taxon>Cytophagales</taxon>
        <taxon>Cytophagaceae</taxon>
        <taxon>Cytophaga</taxon>
    </lineage>
</organism>
<dbReference type="Pfam" id="PF02518">
    <property type="entry name" value="HATPase_c"/>
    <property type="match status" value="1"/>
</dbReference>
<evidence type="ECO:0000256" key="7">
    <source>
        <dbReference type="SAM" id="MobiDB-lite"/>
    </source>
</evidence>
<dbReference type="Pfam" id="PF08447">
    <property type="entry name" value="PAS_3"/>
    <property type="match status" value="2"/>
</dbReference>
<dbReference type="PROSITE" id="PS50123">
    <property type="entry name" value="CHER"/>
    <property type="match status" value="1"/>
</dbReference>
<dbReference type="SUPFAM" id="SSF55785">
    <property type="entry name" value="PYP-like sensor domain (PAS domain)"/>
    <property type="match status" value="3"/>
</dbReference>
<reference evidence="13 14" key="1">
    <citation type="journal article" date="2007" name="Appl. Environ. Microbiol.">
        <title>Genome sequence of the cellulolytic gliding bacterium Cytophaga hutchinsonii.</title>
        <authorList>
            <person name="Xie G."/>
            <person name="Bruce D.C."/>
            <person name="Challacombe J.F."/>
            <person name="Chertkov O."/>
            <person name="Detter J.C."/>
            <person name="Gilna P."/>
            <person name="Han C.S."/>
            <person name="Lucas S."/>
            <person name="Misra M."/>
            <person name="Myers G.L."/>
            <person name="Richardson P."/>
            <person name="Tapia R."/>
            <person name="Thayer N."/>
            <person name="Thompson L.S."/>
            <person name="Brettin T.S."/>
            <person name="Henrissat B."/>
            <person name="Wilson D.B."/>
            <person name="McBride M.J."/>
        </authorList>
    </citation>
    <scope>NUCLEOTIDE SEQUENCE [LARGE SCALE GENOMIC DNA]</scope>
    <source>
        <strain evidence="14">ATCC 33406 / DSM 1761 / CIP 103989 / NBRC 15051 / NCIMB 9469 / D465</strain>
    </source>
</reference>
<dbReference type="InterPro" id="IPR013656">
    <property type="entry name" value="PAS_4"/>
</dbReference>
<dbReference type="Pfam" id="PF01739">
    <property type="entry name" value="CheR"/>
    <property type="match status" value="1"/>
</dbReference>
<feature type="domain" description="PAC" evidence="10">
    <location>
        <begin position="1058"/>
        <end position="1110"/>
    </location>
</feature>
<evidence type="ECO:0000256" key="3">
    <source>
        <dbReference type="ARBA" id="ARBA00022603"/>
    </source>
</evidence>
<dbReference type="InterPro" id="IPR036804">
    <property type="entry name" value="CheR_N_sf"/>
</dbReference>
<evidence type="ECO:0000259" key="8">
    <source>
        <dbReference type="PROSITE" id="PS50109"/>
    </source>
</evidence>
<feature type="domain" description="PAS" evidence="9">
    <location>
        <begin position="982"/>
        <end position="1054"/>
    </location>
</feature>
<dbReference type="CDD" id="cd00082">
    <property type="entry name" value="HisKA"/>
    <property type="match status" value="1"/>
</dbReference>
<dbReference type="InterPro" id="IPR000673">
    <property type="entry name" value="Sig_transdc_resp-reg_Me-estase"/>
</dbReference>
<feature type="domain" description="PAC" evidence="10">
    <location>
        <begin position="1184"/>
        <end position="1236"/>
    </location>
</feature>
<evidence type="ECO:0000256" key="2">
    <source>
        <dbReference type="ARBA" id="ARBA00001541"/>
    </source>
</evidence>
<dbReference type="PROSITE" id="PS50112">
    <property type="entry name" value="PAS"/>
    <property type="match status" value="2"/>
</dbReference>
<dbReference type="InterPro" id="IPR005467">
    <property type="entry name" value="His_kinase_dom"/>
</dbReference>
<dbReference type="GO" id="GO:0008984">
    <property type="term" value="F:protein-glutamate methylesterase activity"/>
    <property type="evidence" value="ECO:0007669"/>
    <property type="project" value="InterPro"/>
</dbReference>
<keyword evidence="3" id="KW-0489">Methyltransferase</keyword>
<dbReference type="GO" id="GO:0006935">
    <property type="term" value="P:chemotaxis"/>
    <property type="evidence" value="ECO:0007669"/>
    <property type="project" value="UniProtKB-UniRule"/>
</dbReference>
<dbReference type="SMART" id="SM00091">
    <property type="entry name" value="PAS"/>
    <property type="match status" value="4"/>
</dbReference>
<dbReference type="Pfam" id="PF13596">
    <property type="entry name" value="PAS_10"/>
    <property type="match status" value="1"/>
</dbReference>
<dbReference type="InterPro" id="IPR036890">
    <property type="entry name" value="HATPase_C_sf"/>
</dbReference>
<feature type="domain" description="Histidine kinase" evidence="8">
    <location>
        <begin position="1395"/>
        <end position="1618"/>
    </location>
</feature>
<keyword evidence="4" id="KW-0808">Transferase</keyword>
<dbReference type="Pfam" id="PF01339">
    <property type="entry name" value="CheB_methylest"/>
    <property type="match status" value="1"/>
</dbReference>
<evidence type="ECO:0000259" key="9">
    <source>
        <dbReference type="PROSITE" id="PS50112"/>
    </source>
</evidence>
<dbReference type="Gene3D" id="3.40.50.180">
    <property type="entry name" value="Methylesterase CheB, C-terminal domain"/>
    <property type="match status" value="1"/>
</dbReference>
<dbReference type="InterPro" id="IPR036097">
    <property type="entry name" value="HisK_dim/P_sf"/>
</dbReference>
<evidence type="ECO:0000256" key="4">
    <source>
        <dbReference type="ARBA" id="ARBA00022679"/>
    </source>
</evidence>
<dbReference type="InterPro" id="IPR000014">
    <property type="entry name" value="PAS"/>
</dbReference>
<proteinExistence type="predicted"/>
<keyword evidence="14" id="KW-1185">Reference proteome</keyword>
<feature type="domain" description="PAS" evidence="9">
    <location>
        <begin position="1111"/>
        <end position="1182"/>
    </location>
</feature>
<dbReference type="SUPFAM" id="SSF53335">
    <property type="entry name" value="S-adenosyl-L-methionine-dependent methyltransferases"/>
    <property type="match status" value="1"/>
</dbReference>
<dbReference type="InterPro" id="IPR000780">
    <property type="entry name" value="CheR_MeTrfase"/>
</dbReference>
<dbReference type="PROSITE" id="PS50109">
    <property type="entry name" value="HIS_KIN"/>
    <property type="match status" value="1"/>
</dbReference>
<evidence type="ECO:0000259" key="11">
    <source>
        <dbReference type="PROSITE" id="PS50122"/>
    </source>
</evidence>
<feature type="active site" evidence="6">
    <location>
        <position position="138"/>
    </location>
</feature>
<dbReference type="InterPro" id="IPR003594">
    <property type="entry name" value="HATPase_dom"/>
</dbReference>
<dbReference type="SMART" id="SM00086">
    <property type="entry name" value="PAC"/>
    <property type="match status" value="2"/>
</dbReference>
<dbReference type="SMART" id="SM00138">
    <property type="entry name" value="MeTrc"/>
    <property type="match status" value="1"/>
</dbReference>
<dbReference type="Pfam" id="PF00512">
    <property type="entry name" value="HisKA"/>
    <property type="match status" value="1"/>
</dbReference>
<dbReference type="PANTHER" id="PTHR24422:SF27">
    <property type="entry name" value="PROTEIN-GLUTAMATE O-METHYLTRANSFERASE"/>
    <property type="match status" value="1"/>
</dbReference>
<evidence type="ECO:0000256" key="5">
    <source>
        <dbReference type="ARBA" id="ARBA00022691"/>
    </source>
</evidence>
<dbReference type="Gene3D" id="3.40.50.150">
    <property type="entry name" value="Vaccinia Virus protein VP39"/>
    <property type="match status" value="1"/>
</dbReference>
<dbReference type="GO" id="GO:0008983">
    <property type="term" value="F:protein-glutamate O-methyltransferase activity"/>
    <property type="evidence" value="ECO:0007669"/>
    <property type="project" value="UniProtKB-EC"/>
</dbReference>
<evidence type="ECO:0000259" key="12">
    <source>
        <dbReference type="PROSITE" id="PS50123"/>
    </source>
</evidence>
<dbReference type="InterPro" id="IPR022642">
    <property type="entry name" value="CheR_C"/>
</dbReference>
<dbReference type="GO" id="GO:0000156">
    <property type="term" value="F:phosphorelay response regulator activity"/>
    <property type="evidence" value="ECO:0007669"/>
    <property type="project" value="InterPro"/>
</dbReference>
<sequence length="1618" mass="185351">MMDIKSDNTHYIVGIGASAGGLEAYNDFFDNAPENSRLSYILVQHLSPDYKSLLVDLLSRHTHMKIYEARNEMEIRPNCIYVIPPGKNLTVGEDKLIIHEKDSLDKGPNTSIDTFFYSLADKYGDRAIAIVLSGTGTDGSRGIEAIKDAEGLVIVQDPQLAKFDGMPRSSIATGRADLILPTSKMHVEIINYINELPVVSLIENEIDQGVLNKVLHVLHKQTGCDFQQYKMPTILRRLTRRLAFLKISTVEDYLHYIIEHTQEGKIFCKDLLIGVTKFFRDKEAFDSLREKVLIPLIDSKHDFETIKVWVSACSTGEEVYSIAILLHDLIQQRNRNLEVKIFGTDLDASHIEKASKAEYPEFINKEIPLEYLSRYFTKRDNVYTVIPEIRKQIVFARHNLITDPPFIKNDLVSCRNMLIYVNNQLQKIILSKFSFGLNKNGYLFLGPSESISTNKDAFVEMDRKWKLYSKADTEGKSTYPGRYEDRFAFHTNIKKGKTTAVGMAESKALSEAVHQTILEDFAVVGFYLDRHYIIHDTIGNYKKYLVFPEEGLKFNLLKMLPDAVSIPLNTALIKAWKNNETVLLNNLHYELNGQFISLVISVRPDKEVQGNTLVMFNSTPHMFDIGDNNEHMEDGPNKELLTKLKRELKESKFNLQTAIEELETTNEELQSSNEELLSSNEELQSSNEELQSLNEELHTLNTEHQLRIQELLDLNDDLNNYFRCSDIGQVIVDKDMLIRKFNPAAAGLINIIESDVSRSITHLTTNFRYDNFERDIKQALFENKIIEKELNLENGVTLLVRIYSYIRKNNIIDGALISFIDISGFKKLNSIINGVFDSSKSSILALSASRNRSGEISELFSITSNSVANELFGKNLSEEHVPFSAVSMHLYELIYKDLVRVVETGNSFVTELGLNDKWFDVSAVKMMDGLALTLNDISDRKMMEDQLRKSYGELFAAKENLKTLNYNLETRVAERTRELATSEERFRLVSTVTNDVVVDWNFMNNSIWLSDNYERLLGYKKDTFELTRKFWLSNIHPEDRDRINKAVNAYINTSQTHWELEYRYQHADGSYKLINDRGYLMLDEHGTPYRMLSSMLDITEIRDTKKDLKESEMRLSLALDASNMAAWHIDMDTRHIAYSDTLAVIFGYPKDTTLVWSDLVAQIYPEDMHLYQTARQQMETTGLYEYEIRIVWPDNSIKWIKTIGKMLLDSDGSQRRMIGITRDITKDKEASLQLEQMVVKRTAELRKKNEDLSQQNEFIETIFDASVNSIAVVNKDLVITSVNKACEDIFLIRREAAIGQKYTDVFSQSEAVFDYENILSVFSGQSLHNSVLINRGPETKYLDNYFIPLAYNNMVYGALIISHDITEINAANQKLSQINNQLIKSNSDLEQFAYIASHDLQEPLRKIRVFISLLNQKRAKDDVDTYLQKIAASAERMSSLIKNVLDFSRLSYDHNAMTDIDLNSTISYLLVDFELIIKEKGAVVHVGKLPHINGIAHQISQLFSNLLSNSLKFCVQKPLISIEAIQLTNKQVRTFEQLDPSRKYIVISFKDNGIGFEQKYADKIFGFFYRMAQTEINYKGNGIGLALCKKIVENHGGLINVESEIDKGTTFRIILPLF</sequence>
<dbReference type="InterPro" id="IPR001610">
    <property type="entry name" value="PAC"/>
</dbReference>
<evidence type="ECO:0000256" key="6">
    <source>
        <dbReference type="PROSITE-ProRule" id="PRU00050"/>
    </source>
</evidence>
<feature type="active site" evidence="6">
    <location>
        <position position="18"/>
    </location>
</feature>
<feature type="region of interest" description="Disordered" evidence="7">
    <location>
        <begin position="666"/>
        <end position="688"/>
    </location>
</feature>
<dbReference type="PROSITE" id="PS50113">
    <property type="entry name" value="PAC"/>
    <property type="match status" value="2"/>
</dbReference>
<dbReference type="SUPFAM" id="SSF47384">
    <property type="entry name" value="Homodimeric domain of signal transducing histidine kinase"/>
    <property type="match status" value="1"/>
</dbReference>
<dbReference type="PROSITE" id="PS50122">
    <property type="entry name" value="CHEB"/>
    <property type="match status" value="1"/>
</dbReference>
<dbReference type="KEGG" id="chu:CHU_1237"/>
<dbReference type="SUPFAM" id="SSF55874">
    <property type="entry name" value="ATPase domain of HSP90 chaperone/DNA topoisomerase II/histidine kinase"/>
    <property type="match status" value="1"/>
</dbReference>
<dbReference type="Pfam" id="PF08448">
    <property type="entry name" value="PAS_4"/>
    <property type="match status" value="1"/>
</dbReference>
<dbReference type="CDD" id="cd00130">
    <property type="entry name" value="PAS"/>
    <property type="match status" value="2"/>
</dbReference>
<dbReference type="EMBL" id="CP000383">
    <property type="protein sequence ID" value="ABG58509.1"/>
    <property type="molecule type" value="Genomic_DNA"/>
</dbReference>
<keyword evidence="6" id="KW-0145">Chemotaxis</keyword>
<name>A0A6N4SQ86_CYTH3</name>